<dbReference type="SMART" id="SM00862">
    <property type="entry name" value="Trans_reg_C"/>
    <property type="match status" value="1"/>
</dbReference>
<organism evidence="8 9">
    <name type="scientific">Deinococcus yavapaiensis KR-236</name>
    <dbReference type="NCBI Taxonomy" id="694435"/>
    <lineage>
        <taxon>Bacteria</taxon>
        <taxon>Thermotogati</taxon>
        <taxon>Deinococcota</taxon>
        <taxon>Deinococci</taxon>
        <taxon>Deinococcales</taxon>
        <taxon>Deinococcaceae</taxon>
        <taxon>Deinococcus</taxon>
    </lineage>
</organism>
<dbReference type="GO" id="GO:0003677">
    <property type="term" value="F:DNA binding"/>
    <property type="evidence" value="ECO:0007669"/>
    <property type="project" value="UniProtKB-UniRule"/>
</dbReference>
<evidence type="ECO:0000259" key="7">
    <source>
        <dbReference type="PROSITE" id="PS51755"/>
    </source>
</evidence>
<dbReference type="SMART" id="SM00065">
    <property type="entry name" value="GAF"/>
    <property type="match status" value="2"/>
</dbReference>
<comment type="caution">
    <text evidence="8">The sequence shown here is derived from an EMBL/GenBank/DDBJ whole genome shotgun (WGS) entry which is preliminary data.</text>
</comment>
<evidence type="ECO:0000259" key="6">
    <source>
        <dbReference type="PROSITE" id="PS50887"/>
    </source>
</evidence>
<dbReference type="SUPFAM" id="SSF55781">
    <property type="entry name" value="GAF domain-like"/>
    <property type="match status" value="2"/>
</dbReference>
<dbReference type="Pfam" id="PF00990">
    <property type="entry name" value="GGDEF"/>
    <property type="match status" value="1"/>
</dbReference>
<feature type="region of interest" description="Disordered" evidence="5">
    <location>
        <begin position="508"/>
        <end position="531"/>
    </location>
</feature>
<dbReference type="EMBL" id="QJSX01000007">
    <property type="protein sequence ID" value="PYE53757.1"/>
    <property type="molecule type" value="Genomic_DNA"/>
</dbReference>
<dbReference type="NCBIfam" id="TIGR00254">
    <property type="entry name" value="GGDEF"/>
    <property type="match status" value="1"/>
</dbReference>
<dbReference type="PROSITE" id="PS50887">
    <property type="entry name" value="GGDEF"/>
    <property type="match status" value="1"/>
</dbReference>
<feature type="DNA-binding region" description="OmpR/PhoB-type" evidence="4">
    <location>
        <begin position="530"/>
        <end position="627"/>
    </location>
</feature>
<dbReference type="RefSeq" id="WP_110886672.1">
    <property type="nucleotide sequence ID" value="NZ_QJSX01000007.1"/>
</dbReference>
<dbReference type="InterPro" id="IPR003018">
    <property type="entry name" value="GAF"/>
</dbReference>
<feature type="domain" description="GGDEF" evidence="6">
    <location>
        <begin position="383"/>
        <end position="519"/>
    </location>
</feature>
<dbReference type="OrthoDB" id="9812358at2"/>
<dbReference type="SUPFAM" id="SSF46894">
    <property type="entry name" value="C-terminal effector domain of the bipartite response regulators"/>
    <property type="match status" value="1"/>
</dbReference>
<evidence type="ECO:0000313" key="9">
    <source>
        <dbReference type="Proteomes" id="UP000248326"/>
    </source>
</evidence>
<dbReference type="Pfam" id="PF00486">
    <property type="entry name" value="Trans_reg_C"/>
    <property type="match status" value="1"/>
</dbReference>
<feature type="compositionally biased region" description="Low complexity" evidence="5">
    <location>
        <begin position="512"/>
        <end position="531"/>
    </location>
</feature>
<evidence type="ECO:0000313" key="8">
    <source>
        <dbReference type="EMBL" id="PYE53757.1"/>
    </source>
</evidence>
<protein>
    <submittedName>
        <fullName evidence="8">Diguanylate cyclase (GGDEF)-like protein</fullName>
    </submittedName>
</protein>
<dbReference type="Gene3D" id="3.30.450.40">
    <property type="match status" value="2"/>
</dbReference>
<name>A0A318SI73_9DEIO</name>
<dbReference type="InterPro" id="IPR001867">
    <property type="entry name" value="OmpR/PhoB-type_DNA-bd"/>
</dbReference>
<dbReference type="InterPro" id="IPR043128">
    <property type="entry name" value="Rev_trsase/Diguanyl_cyclase"/>
</dbReference>
<evidence type="ECO:0000256" key="2">
    <source>
        <dbReference type="ARBA" id="ARBA00023125"/>
    </source>
</evidence>
<keyword evidence="9" id="KW-1185">Reference proteome</keyword>
<dbReference type="PROSITE" id="PS51755">
    <property type="entry name" value="OMPR_PHOB"/>
    <property type="match status" value="1"/>
</dbReference>
<dbReference type="AlphaFoldDB" id="A0A318SI73"/>
<accession>A0A318SI73</accession>
<dbReference type="GO" id="GO:0006355">
    <property type="term" value="P:regulation of DNA-templated transcription"/>
    <property type="evidence" value="ECO:0007669"/>
    <property type="project" value="InterPro"/>
</dbReference>
<dbReference type="Proteomes" id="UP000248326">
    <property type="component" value="Unassembled WGS sequence"/>
</dbReference>
<keyword evidence="2 4" id="KW-0238">DNA-binding</keyword>
<dbReference type="InterPro" id="IPR036388">
    <property type="entry name" value="WH-like_DNA-bd_sf"/>
</dbReference>
<dbReference type="CDD" id="cd00383">
    <property type="entry name" value="trans_reg_C"/>
    <property type="match status" value="1"/>
</dbReference>
<dbReference type="Pfam" id="PF13185">
    <property type="entry name" value="GAF_2"/>
    <property type="match status" value="1"/>
</dbReference>
<dbReference type="GO" id="GO:0000160">
    <property type="term" value="P:phosphorelay signal transduction system"/>
    <property type="evidence" value="ECO:0007669"/>
    <property type="project" value="InterPro"/>
</dbReference>
<dbReference type="PANTHER" id="PTHR43102:SF2">
    <property type="entry name" value="GAF DOMAIN-CONTAINING PROTEIN"/>
    <property type="match status" value="1"/>
</dbReference>
<dbReference type="InterPro" id="IPR029016">
    <property type="entry name" value="GAF-like_dom_sf"/>
</dbReference>
<dbReference type="Gene3D" id="1.10.10.10">
    <property type="entry name" value="Winged helix-like DNA-binding domain superfamily/Winged helix DNA-binding domain"/>
    <property type="match status" value="1"/>
</dbReference>
<sequence>MVAMLASRTSQEEARLAALRRYDIIGSLPEHAFDRLAHLAARILDTPIALVSLVVEDRQWFKACVGLDIRETERVLSFCAHAISQDDVFVVNDASLDPRFEHNALVTDEPNIRFYAGAPLVTPEGFKLGTLCVIDVSPRATFGEKERETLRDLAAIVVDEMELRAVKLQIQEEAREKTRLLEELQESAGVQAALLGVSNLMQSDLPPTDVVMRALELVSRAADVDWCSLVAIRDEEAWMEAVWTRDPSGNDVTRSLPSKLRRGRGVMWDVVANGQARYASSYEQEAHASSAMSAAGMKSAAWLPLGQYDGTSYIVMYGRLHRERPWTERDRQLLEAAAGSVRRAMEFRERTRRMQDAALTDALTRLGNRRAFNEAMSARGSGSAVRVLAIDLDGVKEVNETLGPAAGDALLRVFAVALAEHLPANTTAYRLDSARFMVLFEGGASVATLKLARSVAAEHVEQALGIARSVGFERITAWCGVGSWPEEAPTLHDAVRLAEIRLYEDKRSKARGASPSAPSLGASPKAGTSNGSVSVNGVTVNVLTRTVQFGTKSVALRPKEVVLLATLASAPDQVVSHEELQEALGGPSVDVSNALTMHVMNVRRKLSQLAAPVKIRAVRGSGYSLQTEVDEAP</sequence>
<reference evidence="8 9" key="1">
    <citation type="submission" date="2018-06" db="EMBL/GenBank/DDBJ databases">
        <title>Genomic Encyclopedia of Type Strains, Phase IV (KMG-IV): sequencing the most valuable type-strain genomes for metagenomic binning, comparative biology and taxonomic classification.</title>
        <authorList>
            <person name="Goeker M."/>
        </authorList>
    </citation>
    <scope>NUCLEOTIDE SEQUENCE [LARGE SCALE GENOMIC DNA]</scope>
    <source>
        <strain evidence="8 9">DSM 18048</strain>
    </source>
</reference>
<evidence type="ECO:0000256" key="4">
    <source>
        <dbReference type="PROSITE-ProRule" id="PRU01091"/>
    </source>
</evidence>
<dbReference type="SUPFAM" id="SSF55073">
    <property type="entry name" value="Nucleotide cyclase"/>
    <property type="match status" value="1"/>
</dbReference>
<evidence type="ECO:0000256" key="1">
    <source>
        <dbReference type="ARBA" id="ARBA00023015"/>
    </source>
</evidence>
<dbReference type="SMART" id="SM00267">
    <property type="entry name" value="GGDEF"/>
    <property type="match status" value="1"/>
</dbReference>
<dbReference type="CDD" id="cd01949">
    <property type="entry name" value="GGDEF"/>
    <property type="match status" value="1"/>
</dbReference>
<keyword evidence="1" id="KW-0805">Transcription regulation</keyword>
<evidence type="ECO:0000256" key="5">
    <source>
        <dbReference type="SAM" id="MobiDB-lite"/>
    </source>
</evidence>
<dbReference type="Pfam" id="PF01590">
    <property type="entry name" value="GAF"/>
    <property type="match status" value="1"/>
</dbReference>
<gene>
    <name evidence="8" type="ORF">DES52_10715</name>
</gene>
<proteinExistence type="predicted"/>
<dbReference type="InterPro" id="IPR029787">
    <property type="entry name" value="Nucleotide_cyclase"/>
</dbReference>
<feature type="domain" description="OmpR/PhoB-type" evidence="7">
    <location>
        <begin position="530"/>
        <end position="627"/>
    </location>
</feature>
<dbReference type="InterPro" id="IPR000160">
    <property type="entry name" value="GGDEF_dom"/>
</dbReference>
<evidence type="ECO:0000256" key="3">
    <source>
        <dbReference type="ARBA" id="ARBA00023163"/>
    </source>
</evidence>
<dbReference type="InterPro" id="IPR016032">
    <property type="entry name" value="Sig_transdc_resp-reg_C-effctor"/>
</dbReference>
<dbReference type="PANTHER" id="PTHR43102">
    <property type="entry name" value="SLR1143 PROTEIN"/>
    <property type="match status" value="1"/>
</dbReference>
<dbReference type="Gene3D" id="3.30.70.270">
    <property type="match status" value="1"/>
</dbReference>
<keyword evidence="3" id="KW-0804">Transcription</keyword>